<proteinExistence type="predicted"/>
<dbReference type="AlphaFoldDB" id="A0A0F9NYG0"/>
<evidence type="ECO:0000313" key="1">
    <source>
        <dbReference type="EMBL" id="KKM86277.1"/>
    </source>
</evidence>
<organism evidence="1">
    <name type="scientific">marine sediment metagenome</name>
    <dbReference type="NCBI Taxonomy" id="412755"/>
    <lineage>
        <taxon>unclassified sequences</taxon>
        <taxon>metagenomes</taxon>
        <taxon>ecological metagenomes</taxon>
    </lineage>
</organism>
<sequence>MEKYPKEVFVQICEDMRDDEEYLLAWKDAGNAEDGNIAVYELKKIAKKETNTVITNLK</sequence>
<name>A0A0F9NYG0_9ZZZZ</name>
<comment type="caution">
    <text evidence="1">The sequence shown here is derived from an EMBL/GenBank/DDBJ whole genome shotgun (WGS) entry which is preliminary data.</text>
</comment>
<accession>A0A0F9NYG0</accession>
<reference evidence="1" key="1">
    <citation type="journal article" date="2015" name="Nature">
        <title>Complex archaea that bridge the gap between prokaryotes and eukaryotes.</title>
        <authorList>
            <person name="Spang A."/>
            <person name="Saw J.H."/>
            <person name="Jorgensen S.L."/>
            <person name="Zaremba-Niedzwiedzka K."/>
            <person name="Martijn J."/>
            <person name="Lind A.E."/>
            <person name="van Eijk R."/>
            <person name="Schleper C."/>
            <person name="Guy L."/>
            <person name="Ettema T.J."/>
        </authorList>
    </citation>
    <scope>NUCLEOTIDE SEQUENCE</scope>
</reference>
<protein>
    <submittedName>
        <fullName evidence="1">Uncharacterized protein</fullName>
    </submittedName>
</protein>
<dbReference type="EMBL" id="LAZR01007281">
    <property type="protein sequence ID" value="KKM86277.1"/>
    <property type="molecule type" value="Genomic_DNA"/>
</dbReference>
<gene>
    <name evidence="1" type="ORF">LCGC14_1280640</name>
</gene>